<feature type="coiled-coil region" evidence="5">
    <location>
        <begin position="164"/>
        <end position="198"/>
    </location>
</feature>
<proteinExistence type="predicted"/>
<dbReference type="Gene3D" id="2.40.30.170">
    <property type="match status" value="1"/>
</dbReference>
<dbReference type="EMBL" id="CADCSU010000046">
    <property type="protein sequence ID" value="CAA9195802.1"/>
    <property type="molecule type" value="Genomic_DNA"/>
</dbReference>
<dbReference type="AlphaFoldDB" id="A0A6J4GE09"/>
<reference evidence="7 8" key="1">
    <citation type="submission" date="2020-02" db="EMBL/GenBank/DDBJ databases">
        <authorList>
            <person name="Criscuolo A."/>
        </authorList>
    </citation>
    <scope>NUCLEOTIDE SEQUENCE [LARGE SCALE GENOMIC DNA]</scope>
    <source>
        <strain evidence="7">CIP105534</strain>
    </source>
</reference>
<evidence type="ECO:0000256" key="4">
    <source>
        <dbReference type="ARBA" id="ARBA00023136"/>
    </source>
</evidence>
<name>A0A6J4GE09_9FLAO</name>
<dbReference type="InterPro" id="IPR050739">
    <property type="entry name" value="MFP"/>
</dbReference>
<comment type="subcellular location">
    <subcellularLocation>
        <location evidence="1">Membrane</location>
        <topology evidence="1">Single-pass membrane protein</topology>
    </subcellularLocation>
</comment>
<dbReference type="PANTHER" id="PTHR30386:SF26">
    <property type="entry name" value="TRANSPORT PROTEIN COMB"/>
    <property type="match status" value="1"/>
</dbReference>
<protein>
    <submittedName>
        <fullName evidence="7">Uncharacterized protein</fullName>
    </submittedName>
</protein>
<keyword evidence="5" id="KW-0175">Coiled coil</keyword>
<dbReference type="Proteomes" id="UP000479938">
    <property type="component" value="Unassembled WGS sequence"/>
</dbReference>
<keyword evidence="8" id="KW-1185">Reference proteome</keyword>
<evidence type="ECO:0000313" key="8">
    <source>
        <dbReference type="Proteomes" id="UP000479938"/>
    </source>
</evidence>
<organism evidence="7 8">
    <name type="scientific">Flavobacterium bizetiae</name>
    <dbReference type="NCBI Taxonomy" id="2704140"/>
    <lineage>
        <taxon>Bacteria</taxon>
        <taxon>Pseudomonadati</taxon>
        <taxon>Bacteroidota</taxon>
        <taxon>Flavobacteriia</taxon>
        <taxon>Flavobacteriales</taxon>
        <taxon>Flavobacteriaceae</taxon>
        <taxon>Flavobacterium</taxon>
    </lineage>
</organism>
<evidence type="ECO:0000256" key="2">
    <source>
        <dbReference type="ARBA" id="ARBA00022692"/>
    </source>
</evidence>
<dbReference type="RefSeq" id="WP_173969589.1">
    <property type="nucleotide sequence ID" value="NZ_CADCSU010000046.1"/>
</dbReference>
<accession>A0A6J4GE09</accession>
<evidence type="ECO:0000256" key="5">
    <source>
        <dbReference type="SAM" id="Coils"/>
    </source>
</evidence>
<evidence type="ECO:0000313" key="7">
    <source>
        <dbReference type="EMBL" id="CAA9195802.1"/>
    </source>
</evidence>
<keyword evidence="3 6" id="KW-1133">Transmembrane helix</keyword>
<keyword evidence="4 6" id="KW-0472">Membrane</keyword>
<dbReference type="PRINTS" id="PR01490">
    <property type="entry name" value="RTXTOXIND"/>
</dbReference>
<sequence length="430" mass="48940">MAEDTTFELRSEEVQDILTRVPHWMIRWGTVLIFVIIFMLFFVSWFIKYPDVVNTEIVITTNIPPEKIVSKSSGRIEALLVKNKSIVSKNSTLAIIENTANYKDVFLLKKIVDEYNINNPQKAFPFALLKNAQLGEIESAFAVFQKDYQAEQLNKDLQPFQVENRAQVSEKVQIKERLEILQQQKVINESELQLQKNEIARFETLFNKGIISAQEMEAKKLGYLQAQKNYKGLLTSISQLKSSLIDNSKLSQNSQISGTKEEVTLGRNMAQSFYQLKKVIKDWELAYALKSSVSGVVTFLQVWTENQTINTGDNVFSIIPDTKNGFVGKVKAPALNSGKIKVGQRVNIRLANFPDREFGVLKGKIQNISLVPDKDGNLLLDVALPNGLQTSYNKQIVFQQEMKGSAEIVTEDLRLIERILYQFKSIFEQV</sequence>
<evidence type="ECO:0000256" key="6">
    <source>
        <dbReference type="SAM" id="Phobius"/>
    </source>
</evidence>
<feature type="transmembrane region" description="Helical" evidence="6">
    <location>
        <begin position="28"/>
        <end position="47"/>
    </location>
</feature>
<dbReference type="GO" id="GO:0016020">
    <property type="term" value="C:membrane"/>
    <property type="evidence" value="ECO:0007669"/>
    <property type="project" value="UniProtKB-SubCell"/>
</dbReference>
<evidence type="ECO:0000256" key="3">
    <source>
        <dbReference type="ARBA" id="ARBA00022989"/>
    </source>
</evidence>
<dbReference type="PANTHER" id="PTHR30386">
    <property type="entry name" value="MEMBRANE FUSION SUBUNIT OF EMRAB-TOLC MULTIDRUG EFFLUX PUMP"/>
    <property type="match status" value="1"/>
</dbReference>
<keyword evidence="2 6" id="KW-0812">Transmembrane</keyword>
<evidence type="ECO:0000256" key="1">
    <source>
        <dbReference type="ARBA" id="ARBA00004167"/>
    </source>
</evidence>
<gene>
    <name evidence="7" type="ORF">FLA105534_00850</name>
</gene>